<comment type="caution">
    <text evidence="3">The sequence shown here is derived from an EMBL/GenBank/DDBJ whole genome shotgun (WGS) entry which is preliminary data.</text>
</comment>
<dbReference type="PANTHER" id="PTHR37981:SF1">
    <property type="entry name" value="SGNH HYDROLASE-TYPE ESTERASE DOMAIN-CONTAINING PROTEIN"/>
    <property type="match status" value="1"/>
</dbReference>
<gene>
    <name evidence="3" type="ORF">ACFO0B_22835</name>
</gene>
<feature type="signal peptide" evidence="1">
    <location>
        <begin position="1"/>
        <end position="32"/>
    </location>
</feature>
<evidence type="ECO:0000259" key="2">
    <source>
        <dbReference type="Pfam" id="PF13472"/>
    </source>
</evidence>
<feature type="domain" description="SGNH hydrolase-type esterase" evidence="2">
    <location>
        <begin position="41"/>
        <end position="285"/>
    </location>
</feature>
<dbReference type="PANTHER" id="PTHR37981">
    <property type="entry name" value="LIPASE 2"/>
    <property type="match status" value="1"/>
</dbReference>
<dbReference type="RefSeq" id="WP_378614606.1">
    <property type="nucleotide sequence ID" value="NZ_JBHSAX010000019.1"/>
</dbReference>
<dbReference type="SUPFAM" id="SSF52266">
    <property type="entry name" value="SGNH hydrolase"/>
    <property type="match status" value="1"/>
</dbReference>
<sequence>MQHSRQFPALRAVCAALGACAFAVAGAGAAPAAPQPEVYVALGDSFSAGSGIAPSAPASGIPGDCTRSALNYPKLVAQALRPSEFRDVTCGAAVSADLAGRQFGLSGLAAPQYDALTPDTTLVTLGMGGNDIGLVQLGVSCINPLPEPNGVSCAATQTAGGRDRVGEQIERFAPTYGVMIEEIRRRSPAATIVLVGYPIGIRDGGCPETQPAWAADATYLQGKINQLNDVMRREAVEHGAGYVDLEPSTQGHDVCAEPGRSWMVGALPTSADAIVPLHPNAAGHRNTAKQVLAALDR</sequence>
<dbReference type="InterPro" id="IPR037460">
    <property type="entry name" value="SEST-like"/>
</dbReference>
<keyword evidence="1" id="KW-0732">Signal</keyword>
<accession>A0ABV8DZ89</accession>
<dbReference type="CDD" id="cd01823">
    <property type="entry name" value="SEST_like"/>
    <property type="match status" value="1"/>
</dbReference>
<keyword evidence="3" id="KW-0378">Hydrolase</keyword>
<protein>
    <submittedName>
        <fullName evidence="3">SGNH/GDSL hydrolase family protein</fullName>
        <ecNumber evidence="3">3.1.-.-</ecNumber>
    </submittedName>
</protein>
<dbReference type="Pfam" id="PF13472">
    <property type="entry name" value="Lipase_GDSL_2"/>
    <property type="match status" value="1"/>
</dbReference>
<dbReference type="Proteomes" id="UP001595696">
    <property type="component" value="Unassembled WGS sequence"/>
</dbReference>
<reference evidence="4" key="1">
    <citation type="journal article" date="2019" name="Int. J. Syst. Evol. Microbiol.">
        <title>The Global Catalogue of Microorganisms (GCM) 10K type strain sequencing project: providing services to taxonomists for standard genome sequencing and annotation.</title>
        <authorList>
            <consortium name="The Broad Institute Genomics Platform"/>
            <consortium name="The Broad Institute Genome Sequencing Center for Infectious Disease"/>
            <person name="Wu L."/>
            <person name="Ma J."/>
        </authorList>
    </citation>
    <scope>NUCLEOTIDE SEQUENCE [LARGE SCALE GENOMIC DNA]</scope>
    <source>
        <strain evidence="4">CGMCC 4.7330</strain>
    </source>
</reference>
<dbReference type="InterPro" id="IPR036514">
    <property type="entry name" value="SGNH_hydro_sf"/>
</dbReference>
<evidence type="ECO:0000313" key="4">
    <source>
        <dbReference type="Proteomes" id="UP001595696"/>
    </source>
</evidence>
<organism evidence="3 4">
    <name type="scientific">Nocardia jiangsuensis</name>
    <dbReference type="NCBI Taxonomy" id="1691563"/>
    <lineage>
        <taxon>Bacteria</taxon>
        <taxon>Bacillati</taxon>
        <taxon>Actinomycetota</taxon>
        <taxon>Actinomycetes</taxon>
        <taxon>Mycobacteriales</taxon>
        <taxon>Nocardiaceae</taxon>
        <taxon>Nocardia</taxon>
    </lineage>
</organism>
<dbReference type="EC" id="3.1.-.-" evidence="3"/>
<evidence type="ECO:0000256" key="1">
    <source>
        <dbReference type="SAM" id="SignalP"/>
    </source>
</evidence>
<keyword evidence="4" id="KW-1185">Reference proteome</keyword>
<proteinExistence type="predicted"/>
<dbReference type="GO" id="GO:0016787">
    <property type="term" value="F:hydrolase activity"/>
    <property type="evidence" value="ECO:0007669"/>
    <property type="project" value="UniProtKB-KW"/>
</dbReference>
<dbReference type="EMBL" id="JBHSAX010000019">
    <property type="protein sequence ID" value="MFC3964832.1"/>
    <property type="molecule type" value="Genomic_DNA"/>
</dbReference>
<evidence type="ECO:0000313" key="3">
    <source>
        <dbReference type="EMBL" id="MFC3964832.1"/>
    </source>
</evidence>
<dbReference type="Gene3D" id="3.40.50.1110">
    <property type="entry name" value="SGNH hydrolase"/>
    <property type="match status" value="1"/>
</dbReference>
<name>A0ABV8DZ89_9NOCA</name>
<feature type="chain" id="PRO_5046752337" evidence="1">
    <location>
        <begin position="33"/>
        <end position="297"/>
    </location>
</feature>
<dbReference type="InterPro" id="IPR013830">
    <property type="entry name" value="SGNH_hydro"/>
</dbReference>